<keyword evidence="3" id="KW-1185">Reference proteome</keyword>
<name>A0A8H5CXK5_9AGAR</name>
<proteinExistence type="predicted"/>
<comment type="caution">
    <text evidence="2">The sequence shown here is derived from an EMBL/GenBank/DDBJ whole genome shotgun (WGS) entry which is preliminary data.</text>
</comment>
<evidence type="ECO:0000313" key="3">
    <source>
        <dbReference type="Proteomes" id="UP000518752"/>
    </source>
</evidence>
<evidence type="ECO:0000256" key="1">
    <source>
        <dbReference type="SAM" id="MobiDB-lite"/>
    </source>
</evidence>
<dbReference type="EMBL" id="JAACJN010000302">
    <property type="protein sequence ID" value="KAF5349879.1"/>
    <property type="molecule type" value="Genomic_DNA"/>
</dbReference>
<dbReference type="Proteomes" id="UP000518752">
    <property type="component" value="Unassembled WGS sequence"/>
</dbReference>
<protein>
    <submittedName>
        <fullName evidence="2">Uncharacterized protein</fullName>
    </submittedName>
</protein>
<organism evidence="2 3">
    <name type="scientific">Collybiopsis confluens</name>
    <dbReference type="NCBI Taxonomy" id="2823264"/>
    <lineage>
        <taxon>Eukaryota</taxon>
        <taxon>Fungi</taxon>
        <taxon>Dikarya</taxon>
        <taxon>Basidiomycota</taxon>
        <taxon>Agaricomycotina</taxon>
        <taxon>Agaricomycetes</taxon>
        <taxon>Agaricomycetidae</taxon>
        <taxon>Agaricales</taxon>
        <taxon>Marasmiineae</taxon>
        <taxon>Omphalotaceae</taxon>
        <taxon>Collybiopsis</taxon>
    </lineage>
</organism>
<gene>
    <name evidence="2" type="ORF">D9757_013991</name>
</gene>
<reference evidence="2 3" key="1">
    <citation type="journal article" date="2020" name="ISME J.">
        <title>Uncovering the hidden diversity of litter-decomposition mechanisms in mushroom-forming fungi.</title>
        <authorList>
            <person name="Floudas D."/>
            <person name="Bentzer J."/>
            <person name="Ahren D."/>
            <person name="Johansson T."/>
            <person name="Persson P."/>
            <person name="Tunlid A."/>
        </authorList>
    </citation>
    <scope>NUCLEOTIDE SEQUENCE [LARGE SCALE GENOMIC DNA]</scope>
    <source>
        <strain evidence="2 3">CBS 406.79</strain>
    </source>
</reference>
<dbReference type="AlphaFoldDB" id="A0A8H5CXK5"/>
<accession>A0A8H5CXK5</accession>
<sequence>MHASRPTSPPSASEMTGLEQQERQESYSLISYPNLDSTAPMAPDHDHLDGEHYLVPSYEGLPPDTVTGYVGLPMAYSENNHHANYYQPGCEITVAPPSQMYATSSGPEYYHDDFLHSYLETSFPSQWNYDQCFFSGDEHYN</sequence>
<feature type="region of interest" description="Disordered" evidence="1">
    <location>
        <begin position="1"/>
        <end position="27"/>
    </location>
</feature>
<evidence type="ECO:0000313" key="2">
    <source>
        <dbReference type="EMBL" id="KAF5349879.1"/>
    </source>
</evidence>